<keyword evidence="5 8" id="KW-0689">Ribosomal protein</keyword>
<dbReference type="InterPro" id="IPR014721">
    <property type="entry name" value="Ribsml_uS5_D2-typ_fold_subgr"/>
</dbReference>
<evidence type="ECO:0000256" key="5">
    <source>
        <dbReference type="ARBA" id="ARBA00022980"/>
    </source>
</evidence>
<name>A0A2J0LFW5_9BACT</name>
<comment type="subunit">
    <text evidence="8">Part of the 30S ribosomal subunit. Contacts proteins S4 and S8.</text>
</comment>
<evidence type="ECO:0000256" key="9">
    <source>
        <dbReference type="RuleBase" id="RU003823"/>
    </source>
</evidence>
<comment type="domain">
    <text evidence="8">The N-terminal domain interacts with the head of the 30S subunit; the C-terminal domain interacts with the body and contacts protein S4. The interaction surface between S4 and S5 is involved in control of translational fidelity.</text>
</comment>
<evidence type="ECO:0000256" key="2">
    <source>
        <dbReference type="ARBA" id="ARBA00008945"/>
    </source>
</evidence>
<reference evidence="11 12" key="1">
    <citation type="submission" date="2017-09" db="EMBL/GenBank/DDBJ databases">
        <title>Depth-based differentiation of microbial function through sediment-hosted aquifers and enrichment of novel symbionts in the deep terrestrial subsurface.</title>
        <authorList>
            <person name="Probst A.J."/>
            <person name="Ladd B."/>
            <person name="Jarett J.K."/>
            <person name="Geller-Mcgrath D.E."/>
            <person name="Sieber C.M."/>
            <person name="Emerson J.B."/>
            <person name="Anantharaman K."/>
            <person name="Thomas B.C."/>
            <person name="Malmstrom R."/>
            <person name="Stieglmeier M."/>
            <person name="Klingl A."/>
            <person name="Woyke T."/>
            <person name="Ryan C.M."/>
            <person name="Banfield J.F."/>
        </authorList>
    </citation>
    <scope>NUCLEOTIDE SEQUENCE [LARGE SCALE GENOMIC DNA]</scope>
    <source>
        <strain evidence="11">CG12_big_fil_rev_8_21_14_0_65_43_15</strain>
    </source>
</reference>
<dbReference type="SUPFAM" id="SSF54211">
    <property type="entry name" value="Ribosomal protein S5 domain 2-like"/>
    <property type="match status" value="1"/>
</dbReference>
<comment type="caution">
    <text evidence="11">The sequence shown here is derived from an EMBL/GenBank/DDBJ whole genome shotgun (WGS) entry which is preliminary data.</text>
</comment>
<dbReference type="PANTHER" id="PTHR48277:SF1">
    <property type="entry name" value="MITOCHONDRIAL RIBOSOMAL PROTEIN S5"/>
    <property type="match status" value="1"/>
</dbReference>
<evidence type="ECO:0000256" key="8">
    <source>
        <dbReference type="HAMAP-Rule" id="MF_01307"/>
    </source>
</evidence>
<dbReference type="GO" id="GO:0003735">
    <property type="term" value="F:structural constituent of ribosome"/>
    <property type="evidence" value="ECO:0007669"/>
    <property type="project" value="UniProtKB-UniRule"/>
</dbReference>
<feature type="domain" description="S5 DRBM" evidence="10">
    <location>
        <begin position="8"/>
        <end position="71"/>
    </location>
</feature>
<dbReference type="InterPro" id="IPR005324">
    <property type="entry name" value="Ribosomal_uS5_C"/>
</dbReference>
<dbReference type="PROSITE" id="PS00585">
    <property type="entry name" value="RIBOSOMAL_S5"/>
    <property type="match status" value="1"/>
</dbReference>
<organism evidence="11 12">
    <name type="scientific">Candidatus Taenaricola geysiri</name>
    <dbReference type="NCBI Taxonomy" id="1974752"/>
    <lineage>
        <taxon>Bacteria</taxon>
        <taxon>Pseudomonadati</taxon>
        <taxon>Candidatus Omnitrophota</taxon>
        <taxon>Candidatus Taenaricola</taxon>
    </lineage>
</organism>
<dbReference type="GO" id="GO:0042254">
    <property type="term" value="P:ribosome biogenesis"/>
    <property type="evidence" value="ECO:0007669"/>
    <property type="project" value="UniProtKB-ARBA"/>
</dbReference>
<dbReference type="GO" id="GO:0015935">
    <property type="term" value="C:small ribosomal subunit"/>
    <property type="evidence" value="ECO:0007669"/>
    <property type="project" value="InterPro"/>
</dbReference>
<dbReference type="FunFam" id="3.30.230.10:FF:000002">
    <property type="entry name" value="30S ribosomal protein S5"/>
    <property type="match status" value="1"/>
</dbReference>
<protein>
    <recommendedName>
        <fullName evidence="7 8">Small ribosomal subunit protein uS5</fullName>
    </recommendedName>
</protein>
<dbReference type="EMBL" id="PFGP01000031">
    <property type="protein sequence ID" value="PIW66741.1"/>
    <property type="molecule type" value="Genomic_DNA"/>
</dbReference>
<dbReference type="Gene3D" id="3.30.160.20">
    <property type="match status" value="1"/>
</dbReference>
<dbReference type="GO" id="GO:0005737">
    <property type="term" value="C:cytoplasm"/>
    <property type="evidence" value="ECO:0007669"/>
    <property type="project" value="UniProtKB-ARBA"/>
</dbReference>
<dbReference type="InterPro" id="IPR020568">
    <property type="entry name" value="Ribosomal_Su5_D2-typ_SF"/>
</dbReference>
<dbReference type="Pfam" id="PF00333">
    <property type="entry name" value="Ribosomal_S5"/>
    <property type="match status" value="1"/>
</dbReference>
<dbReference type="InterPro" id="IPR000851">
    <property type="entry name" value="Ribosomal_uS5"/>
</dbReference>
<evidence type="ECO:0000259" key="10">
    <source>
        <dbReference type="PROSITE" id="PS50881"/>
    </source>
</evidence>
<evidence type="ECO:0000256" key="7">
    <source>
        <dbReference type="ARBA" id="ARBA00035255"/>
    </source>
</evidence>
<dbReference type="InterPro" id="IPR005712">
    <property type="entry name" value="Ribosomal_uS5_bac-type"/>
</dbReference>
<evidence type="ECO:0000313" key="12">
    <source>
        <dbReference type="Proteomes" id="UP000231267"/>
    </source>
</evidence>
<dbReference type="InterPro" id="IPR013810">
    <property type="entry name" value="Ribosomal_uS5_N"/>
</dbReference>
<gene>
    <name evidence="8" type="primary">rpsE</name>
    <name evidence="11" type="ORF">COW11_01700</name>
</gene>
<dbReference type="Pfam" id="PF03719">
    <property type="entry name" value="Ribosomal_S5_C"/>
    <property type="match status" value="1"/>
</dbReference>
<keyword evidence="3 8" id="KW-0699">rRNA-binding</keyword>
<evidence type="ECO:0000256" key="4">
    <source>
        <dbReference type="ARBA" id="ARBA00022884"/>
    </source>
</evidence>
<evidence type="ECO:0000256" key="1">
    <source>
        <dbReference type="ARBA" id="ARBA00003093"/>
    </source>
</evidence>
<evidence type="ECO:0000313" key="11">
    <source>
        <dbReference type="EMBL" id="PIW66741.1"/>
    </source>
</evidence>
<dbReference type="PANTHER" id="PTHR48277">
    <property type="entry name" value="MITOCHONDRIAL RIBOSOMAL PROTEIN S5"/>
    <property type="match status" value="1"/>
</dbReference>
<dbReference type="GO" id="GO:0019843">
    <property type="term" value="F:rRNA binding"/>
    <property type="evidence" value="ECO:0007669"/>
    <property type="project" value="UniProtKB-UniRule"/>
</dbReference>
<dbReference type="Gene3D" id="3.30.230.10">
    <property type="match status" value="1"/>
</dbReference>
<sequence length="161" mass="16839">MAEKSSEFVEKVIAVNRCAKVVKGGRHFSFAALVVVGNANGMVGYSIGKAKEVADAIKKALNSAKKDMFEVPLNGSTIRYEVMGKFGSAKVLLKPASAGTGIIAGGSIRAVCEAAGIHDILTKSFGSNNAINVVKAGIAGLESLKKQEAIKRVRDTKDETV</sequence>
<proteinExistence type="inferred from homology"/>
<evidence type="ECO:0000256" key="6">
    <source>
        <dbReference type="ARBA" id="ARBA00023274"/>
    </source>
</evidence>
<dbReference type="GO" id="GO:0006412">
    <property type="term" value="P:translation"/>
    <property type="evidence" value="ECO:0007669"/>
    <property type="project" value="UniProtKB-UniRule"/>
</dbReference>
<dbReference type="FunFam" id="3.30.160.20:FF:000001">
    <property type="entry name" value="30S ribosomal protein S5"/>
    <property type="match status" value="1"/>
</dbReference>
<dbReference type="HAMAP" id="MF_01307_B">
    <property type="entry name" value="Ribosomal_uS5_B"/>
    <property type="match status" value="1"/>
</dbReference>
<accession>A0A2J0LFW5</accession>
<keyword evidence="4 8" id="KW-0694">RNA-binding</keyword>
<keyword evidence="6 8" id="KW-0687">Ribonucleoprotein</keyword>
<dbReference type="AlphaFoldDB" id="A0A2J0LFW5"/>
<dbReference type="NCBIfam" id="TIGR01021">
    <property type="entry name" value="rpsE_bact"/>
    <property type="match status" value="1"/>
</dbReference>
<dbReference type="PROSITE" id="PS50881">
    <property type="entry name" value="S5_DSRBD"/>
    <property type="match status" value="1"/>
</dbReference>
<dbReference type="Proteomes" id="UP000231267">
    <property type="component" value="Unassembled WGS sequence"/>
</dbReference>
<evidence type="ECO:0000256" key="3">
    <source>
        <dbReference type="ARBA" id="ARBA00022730"/>
    </source>
</evidence>
<dbReference type="SUPFAM" id="SSF54768">
    <property type="entry name" value="dsRNA-binding domain-like"/>
    <property type="match status" value="1"/>
</dbReference>
<dbReference type="InterPro" id="IPR018192">
    <property type="entry name" value="Ribosomal_uS5_N_CS"/>
</dbReference>
<comment type="function">
    <text evidence="1 8">Located at the back of the 30S subunit body where it stabilizes the conformation of the head with respect to the body.</text>
</comment>
<comment type="similarity">
    <text evidence="2 8 9">Belongs to the universal ribosomal protein uS5 family.</text>
</comment>
<comment type="function">
    <text evidence="8">With S4 and S12 plays an important role in translational accuracy.</text>
</comment>